<name>A0A8J6QWY9_9BACT</name>
<evidence type="ECO:0000256" key="2">
    <source>
        <dbReference type="SAM" id="MobiDB-lite"/>
    </source>
</evidence>
<protein>
    <submittedName>
        <fullName evidence="4">RNA-binding protein</fullName>
    </submittedName>
</protein>
<dbReference type="PANTHER" id="PTHR48025:SF1">
    <property type="entry name" value="RRM DOMAIN-CONTAINING PROTEIN"/>
    <property type="match status" value="1"/>
</dbReference>
<dbReference type="CDD" id="cd00590">
    <property type="entry name" value="RRM_SF"/>
    <property type="match status" value="1"/>
</dbReference>
<dbReference type="EMBL" id="JACWUN010000006">
    <property type="protein sequence ID" value="MBD1400353.1"/>
    <property type="molecule type" value="Genomic_DNA"/>
</dbReference>
<sequence>MKRNTAYRDIFVSDLPYEISEEEIKQLFALCGSVQSVQLVRDARGEFKGLAYVRMASAKETREAINTLDGTNLSGRYIKVSEARTKEERSEESAVMPEKARRRRPIPGRKKVR</sequence>
<feature type="region of interest" description="Disordered" evidence="2">
    <location>
        <begin position="82"/>
        <end position="113"/>
    </location>
</feature>
<reference evidence="4" key="1">
    <citation type="submission" date="2020-09" db="EMBL/GenBank/DDBJ databases">
        <title>Pelobacter alkaliphilus sp. nov., a novel anaerobic arsenate-reducing bacterium from terrestrial mud volcano.</title>
        <authorList>
            <person name="Khomyakova M.A."/>
            <person name="Merkel A.Y."/>
            <person name="Slobodkin A.I."/>
        </authorList>
    </citation>
    <scope>NUCLEOTIDE SEQUENCE</scope>
    <source>
        <strain evidence="4">M08fum</strain>
    </source>
</reference>
<evidence type="ECO:0000259" key="3">
    <source>
        <dbReference type="PROSITE" id="PS50102"/>
    </source>
</evidence>
<feature type="domain" description="RRM" evidence="3">
    <location>
        <begin position="8"/>
        <end position="85"/>
    </location>
</feature>
<evidence type="ECO:0000256" key="1">
    <source>
        <dbReference type="ARBA" id="ARBA00022884"/>
    </source>
</evidence>
<dbReference type="PANTHER" id="PTHR48025">
    <property type="entry name" value="OS02G0815200 PROTEIN"/>
    <property type="match status" value="1"/>
</dbReference>
<dbReference type="InterPro" id="IPR000504">
    <property type="entry name" value="RRM_dom"/>
</dbReference>
<dbReference type="PROSITE" id="PS50102">
    <property type="entry name" value="RRM"/>
    <property type="match status" value="1"/>
</dbReference>
<evidence type="ECO:0000313" key="4">
    <source>
        <dbReference type="EMBL" id="MBD1400353.1"/>
    </source>
</evidence>
<dbReference type="Gene3D" id="3.30.70.330">
    <property type="match status" value="1"/>
</dbReference>
<dbReference type="SUPFAM" id="SSF54928">
    <property type="entry name" value="RNA-binding domain, RBD"/>
    <property type="match status" value="1"/>
</dbReference>
<feature type="compositionally biased region" description="Basic residues" evidence="2">
    <location>
        <begin position="100"/>
        <end position="113"/>
    </location>
</feature>
<dbReference type="InterPro" id="IPR050502">
    <property type="entry name" value="Euk_RNA-bind_prot"/>
</dbReference>
<feature type="compositionally biased region" description="Basic and acidic residues" evidence="2">
    <location>
        <begin position="82"/>
        <end position="92"/>
    </location>
</feature>
<proteinExistence type="predicted"/>
<dbReference type="GO" id="GO:0003729">
    <property type="term" value="F:mRNA binding"/>
    <property type="evidence" value="ECO:0007669"/>
    <property type="project" value="TreeGrafter"/>
</dbReference>
<comment type="caution">
    <text evidence="4">The sequence shown here is derived from an EMBL/GenBank/DDBJ whole genome shotgun (WGS) entry which is preliminary data.</text>
</comment>
<accession>A0A8J6QWY9</accession>
<dbReference type="SMART" id="SM00360">
    <property type="entry name" value="RRM"/>
    <property type="match status" value="1"/>
</dbReference>
<dbReference type="InterPro" id="IPR012677">
    <property type="entry name" value="Nucleotide-bd_a/b_plait_sf"/>
</dbReference>
<keyword evidence="5" id="KW-1185">Reference proteome</keyword>
<keyword evidence="1" id="KW-0694">RNA-binding</keyword>
<dbReference type="InterPro" id="IPR035979">
    <property type="entry name" value="RBD_domain_sf"/>
</dbReference>
<gene>
    <name evidence="4" type="ORF">ICT70_06690</name>
</gene>
<dbReference type="AlphaFoldDB" id="A0A8J6QWY9"/>
<dbReference type="Proteomes" id="UP000632828">
    <property type="component" value="Unassembled WGS sequence"/>
</dbReference>
<dbReference type="RefSeq" id="WP_191154769.1">
    <property type="nucleotide sequence ID" value="NZ_JACWUN010000006.1"/>
</dbReference>
<evidence type="ECO:0000313" key="5">
    <source>
        <dbReference type="Proteomes" id="UP000632828"/>
    </source>
</evidence>
<dbReference type="Pfam" id="PF00076">
    <property type="entry name" value="RRM_1"/>
    <property type="match status" value="1"/>
</dbReference>
<organism evidence="4 5">
    <name type="scientific">Pelovirga terrestris</name>
    <dbReference type="NCBI Taxonomy" id="2771352"/>
    <lineage>
        <taxon>Bacteria</taxon>
        <taxon>Pseudomonadati</taxon>
        <taxon>Thermodesulfobacteriota</taxon>
        <taxon>Desulfuromonadia</taxon>
        <taxon>Geobacterales</taxon>
        <taxon>Geobacteraceae</taxon>
        <taxon>Pelovirga</taxon>
    </lineage>
</organism>